<keyword evidence="3 10" id="KW-0813">Transport</keyword>
<feature type="transmembrane region" description="Helical" evidence="10">
    <location>
        <begin position="20"/>
        <end position="43"/>
    </location>
</feature>
<evidence type="ECO:0000256" key="3">
    <source>
        <dbReference type="ARBA" id="ARBA00022448"/>
    </source>
</evidence>
<name>A0A0A3YPU8_9GAMM</name>
<dbReference type="InterPro" id="IPR000515">
    <property type="entry name" value="MetI-like"/>
</dbReference>
<dbReference type="InterPro" id="IPR035906">
    <property type="entry name" value="MetI-like_sf"/>
</dbReference>
<dbReference type="PANTHER" id="PTHR30614">
    <property type="entry name" value="MEMBRANE COMPONENT OF AMINO ACID ABC TRANSPORTER"/>
    <property type="match status" value="1"/>
</dbReference>
<keyword evidence="5" id="KW-0997">Cell inner membrane</keyword>
<keyword evidence="4" id="KW-1003">Cell membrane</keyword>
<evidence type="ECO:0000256" key="5">
    <source>
        <dbReference type="ARBA" id="ARBA00022519"/>
    </source>
</evidence>
<dbReference type="InterPro" id="IPR043429">
    <property type="entry name" value="ArtM/GltK/GlnP/TcyL/YhdX-like"/>
</dbReference>
<dbReference type="GO" id="GO:0006865">
    <property type="term" value="P:amino acid transport"/>
    <property type="evidence" value="ECO:0007669"/>
    <property type="project" value="UniProtKB-KW"/>
</dbReference>
<dbReference type="Proteomes" id="UP000030351">
    <property type="component" value="Unassembled WGS sequence"/>
</dbReference>
<dbReference type="InterPro" id="IPR010065">
    <property type="entry name" value="AA_ABC_transptr_permease_3TM"/>
</dbReference>
<dbReference type="PROSITE" id="PS50928">
    <property type="entry name" value="ABC_TM1"/>
    <property type="match status" value="1"/>
</dbReference>
<dbReference type="OrthoDB" id="6580405at2"/>
<feature type="transmembrane region" description="Helical" evidence="10">
    <location>
        <begin position="188"/>
        <end position="215"/>
    </location>
</feature>
<comment type="similarity">
    <text evidence="2">Belongs to the binding-protein-dependent transport system permease family. HisMQ subfamily.</text>
</comment>
<dbReference type="eggNOG" id="COG0765">
    <property type="taxonomic scope" value="Bacteria"/>
</dbReference>
<keyword evidence="8 10" id="KW-1133">Transmembrane helix</keyword>
<dbReference type="SUPFAM" id="SSF161098">
    <property type="entry name" value="MetI-like"/>
    <property type="match status" value="1"/>
</dbReference>
<accession>A0A0A3YPU8</accession>
<gene>
    <name evidence="12" type="ORF">NG99_23315</name>
</gene>
<dbReference type="PANTHER" id="PTHR30614:SF35">
    <property type="entry name" value="ABC TRANSPORTER PERMEASE PROTEIN"/>
    <property type="match status" value="1"/>
</dbReference>
<comment type="subcellular location">
    <subcellularLocation>
        <location evidence="1">Cell inner membrane</location>
        <topology evidence="1">Multi-pass membrane protein</topology>
    </subcellularLocation>
    <subcellularLocation>
        <location evidence="10">Cell membrane</location>
        <topology evidence="10">Multi-pass membrane protein</topology>
    </subcellularLocation>
</comment>
<organism evidence="12 13">
    <name type="scientific">Erwinia typographi</name>
    <dbReference type="NCBI Taxonomy" id="371042"/>
    <lineage>
        <taxon>Bacteria</taxon>
        <taxon>Pseudomonadati</taxon>
        <taxon>Pseudomonadota</taxon>
        <taxon>Gammaproteobacteria</taxon>
        <taxon>Enterobacterales</taxon>
        <taxon>Erwiniaceae</taxon>
        <taxon>Erwinia</taxon>
    </lineage>
</organism>
<proteinExistence type="inferred from homology"/>
<dbReference type="AlphaFoldDB" id="A0A0A3YPU8"/>
<dbReference type="Pfam" id="PF00528">
    <property type="entry name" value="BPD_transp_1"/>
    <property type="match status" value="1"/>
</dbReference>
<dbReference type="CDD" id="cd06261">
    <property type="entry name" value="TM_PBP2"/>
    <property type="match status" value="1"/>
</dbReference>
<evidence type="ECO:0000256" key="6">
    <source>
        <dbReference type="ARBA" id="ARBA00022692"/>
    </source>
</evidence>
<keyword evidence="7" id="KW-0029">Amino-acid transport</keyword>
<dbReference type="GO" id="GO:0043190">
    <property type="term" value="C:ATP-binding cassette (ABC) transporter complex"/>
    <property type="evidence" value="ECO:0007669"/>
    <property type="project" value="InterPro"/>
</dbReference>
<evidence type="ECO:0000256" key="4">
    <source>
        <dbReference type="ARBA" id="ARBA00022475"/>
    </source>
</evidence>
<dbReference type="Gene3D" id="1.10.3720.10">
    <property type="entry name" value="MetI-like"/>
    <property type="match status" value="1"/>
</dbReference>
<evidence type="ECO:0000259" key="11">
    <source>
        <dbReference type="PROSITE" id="PS50928"/>
    </source>
</evidence>
<keyword evidence="13" id="KW-1185">Reference proteome</keyword>
<feature type="transmembrane region" description="Helical" evidence="10">
    <location>
        <begin position="82"/>
        <end position="104"/>
    </location>
</feature>
<dbReference type="EMBL" id="JRUQ01000075">
    <property type="protein sequence ID" value="KGT87366.1"/>
    <property type="molecule type" value="Genomic_DNA"/>
</dbReference>
<evidence type="ECO:0000256" key="7">
    <source>
        <dbReference type="ARBA" id="ARBA00022970"/>
    </source>
</evidence>
<keyword evidence="9 10" id="KW-0472">Membrane</keyword>
<feature type="domain" description="ABC transmembrane type-1" evidence="11">
    <location>
        <begin position="19"/>
        <end position="207"/>
    </location>
</feature>
<dbReference type="RefSeq" id="WP_034898349.1">
    <property type="nucleotide sequence ID" value="NZ_JRUQ01000075.1"/>
</dbReference>
<keyword evidence="6 10" id="KW-0812">Transmembrane</keyword>
<evidence type="ECO:0000256" key="1">
    <source>
        <dbReference type="ARBA" id="ARBA00004429"/>
    </source>
</evidence>
<dbReference type="NCBIfam" id="TIGR01726">
    <property type="entry name" value="HEQRo_perm_3TM"/>
    <property type="match status" value="1"/>
</dbReference>
<evidence type="ECO:0000256" key="9">
    <source>
        <dbReference type="ARBA" id="ARBA00023136"/>
    </source>
</evidence>
<evidence type="ECO:0000313" key="13">
    <source>
        <dbReference type="Proteomes" id="UP000030351"/>
    </source>
</evidence>
<evidence type="ECO:0000313" key="12">
    <source>
        <dbReference type="EMBL" id="KGT87366.1"/>
    </source>
</evidence>
<dbReference type="GO" id="GO:0022857">
    <property type="term" value="F:transmembrane transporter activity"/>
    <property type="evidence" value="ECO:0007669"/>
    <property type="project" value="InterPro"/>
</dbReference>
<evidence type="ECO:0000256" key="10">
    <source>
        <dbReference type="RuleBase" id="RU363032"/>
    </source>
</evidence>
<evidence type="ECO:0000256" key="8">
    <source>
        <dbReference type="ARBA" id="ARBA00022989"/>
    </source>
</evidence>
<comment type="caution">
    <text evidence="12">The sequence shown here is derived from an EMBL/GenBank/DDBJ whole genome shotgun (WGS) entry which is preliminary data.</text>
</comment>
<dbReference type="STRING" id="371042.NG99_23315"/>
<sequence>MMLDFTAIFSQWQLLLNGALLTAKLAMVTTVTGFLIGTLCAVARRSRSGILANIAAVYVESIRNTPFLVQIFLVYFGFSSLGFSFTAFTVSVIALTINVGAYTAEIMRAGFESVHKGQWEAAETLGLAKWQQYWHVALRPAIERVYPSLTSQFILLMLASSVTSQISAEELTATANFIQSETYRPFETFFIVAGIYIALSLLMRLVFWLFGLALFPRRRKLGTMI</sequence>
<evidence type="ECO:0000256" key="2">
    <source>
        <dbReference type="ARBA" id="ARBA00010072"/>
    </source>
</evidence>
<reference evidence="12 13" key="1">
    <citation type="submission" date="2014-10" db="EMBL/GenBank/DDBJ databases">
        <title>Genome sequence of Erwinia typographi M043b.</title>
        <authorList>
            <person name="Chan K.-G."/>
            <person name="Tan W.-S."/>
        </authorList>
    </citation>
    <scope>NUCLEOTIDE SEQUENCE [LARGE SCALE GENOMIC DNA]</scope>
    <source>
        <strain evidence="12 13">M043b</strain>
    </source>
</reference>
<protein>
    <submittedName>
        <fullName evidence="12">ABC transporter permease</fullName>
    </submittedName>
</protein>